<feature type="binding site" evidence="7">
    <location>
        <begin position="202"/>
        <end position="203"/>
    </location>
    <ligand>
        <name>ATP</name>
        <dbReference type="ChEBI" id="CHEBI:30616"/>
    </ligand>
</feature>
<dbReference type="Pfam" id="PF00069">
    <property type="entry name" value="Pkinase"/>
    <property type="match status" value="1"/>
</dbReference>
<feature type="region of interest" description="Disordered" evidence="9">
    <location>
        <begin position="14"/>
        <end position="48"/>
    </location>
</feature>
<dbReference type="GO" id="GO:0004674">
    <property type="term" value="F:protein serine/threonine kinase activity"/>
    <property type="evidence" value="ECO:0007669"/>
    <property type="project" value="UniProtKB-KW"/>
</dbReference>
<evidence type="ECO:0000259" key="10">
    <source>
        <dbReference type="PROSITE" id="PS50011"/>
    </source>
</evidence>
<protein>
    <recommendedName>
        <fullName evidence="10">Protein kinase domain-containing protein</fullName>
    </recommendedName>
</protein>
<feature type="compositionally biased region" description="Polar residues" evidence="9">
    <location>
        <begin position="424"/>
        <end position="437"/>
    </location>
</feature>
<feature type="region of interest" description="Disordered" evidence="9">
    <location>
        <begin position="552"/>
        <end position="599"/>
    </location>
</feature>
<feature type="region of interest" description="Disordered" evidence="9">
    <location>
        <begin position="501"/>
        <end position="537"/>
    </location>
</feature>
<organism evidence="11 12">
    <name type="scientific">Umbelopsis ramanniana AG</name>
    <dbReference type="NCBI Taxonomy" id="1314678"/>
    <lineage>
        <taxon>Eukaryota</taxon>
        <taxon>Fungi</taxon>
        <taxon>Fungi incertae sedis</taxon>
        <taxon>Mucoromycota</taxon>
        <taxon>Mucoromycotina</taxon>
        <taxon>Umbelopsidomycetes</taxon>
        <taxon>Umbelopsidales</taxon>
        <taxon>Umbelopsidaceae</taxon>
        <taxon>Umbelopsis</taxon>
    </lineage>
</organism>
<dbReference type="InterPro" id="IPR011009">
    <property type="entry name" value="Kinase-like_dom_sf"/>
</dbReference>
<proteinExistence type="predicted"/>
<feature type="binding site" evidence="7">
    <location>
        <position position="104"/>
    </location>
    <ligand>
        <name>ATP</name>
        <dbReference type="ChEBI" id="CHEBI:30616"/>
    </ligand>
</feature>
<name>A0AAD5EIU4_UMBRA</name>
<keyword evidence="5 7" id="KW-0067">ATP-binding</keyword>
<dbReference type="InterPro" id="IPR030616">
    <property type="entry name" value="Aur-like"/>
</dbReference>
<evidence type="ECO:0000256" key="2">
    <source>
        <dbReference type="ARBA" id="ARBA00022679"/>
    </source>
</evidence>
<evidence type="ECO:0000313" key="11">
    <source>
        <dbReference type="EMBL" id="KAI8583090.1"/>
    </source>
</evidence>
<dbReference type="SUPFAM" id="SSF56112">
    <property type="entry name" value="Protein kinase-like (PK-like)"/>
    <property type="match status" value="1"/>
</dbReference>
<feature type="compositionally biased region" description="Polar residues" evidence="9">
    <location>
        <begin position="31"/>
        <end position="46"/>
    </location>
</feature>
<dbReference type="PROSITE" id="PS00108">
    <property type="entry name" value="PROTEIN_KINASE_ST"/>
    <property type="match status" value="1"/>
</dbReference>
<evidence type="ECO:0000256" key="8">
    <source>
        <dbReference type="PIRSR" id="PIRSR630616-3"/>
    </source>
</evidence>
<evidence type="ECO:0000256" key="1">
    <source>
        <dbReference type="ARBA" id="ARBA00022527"/>
    </source>
</evidence>
<keyword evidence="12" id="KW-1185">Reference proteome</keyword>
<feature type="cross-link" description="Glycyl lysine isopeptide (Lys-Gly) (interchain with G-Cter in SUMO2)" evidence="8">
    <location>
        <position position="200"/>
    </location>
</feature>
<keyword evidence="3 7" id="KW-0547">Nucleotide-binding</keyword>
<dbReference type="AlphaFoldDB" id="A0AAD5EIU4"/>
<feature type="compositionally biased region" description="Polar residues" evidence="9">
    <location>
        <begin position="394"/>
        <end position="403"/>
    </location>
</feature>
<reference evidence="11" key="1">
    <citation type="submission" date="2021-06" db="EMBL/GenBank/DDBJ databases">
        <authorList>
            <consortium name="DOE Joint Genome Institute"/>
            <person name="Mondo S.J."/>
            <person name="Amses K.R."/>
            <person name="Simmons D.R."/>
            <person name="Longcore J.E."/>
            <person name="Seto K."/>
            <person name="Alves G.H."/>
            <person name="Bonds A.E."/>
            <person name="Quandt C.A."/>
            <person name="Davis W.J."/>
            <person name="Chang Y."/>
            <person name="Letcher P.M."/>
            <person name="Powell M.J."/>
            <person name="Kuo A."/>
            <person name="Labutti K."/>
            <person name="Pangilinan J."/>
            <person name="Andreopoulos W."/>
            <person name="Tritt A."/>
            <person name="Riley R."/>
            <person name="Hundley H."/>
            <person name="Johnson J."/>
            <person name="Lipzen A."/>
            <person name="Barry K."/>
            <person name="Berbee M.L."/>
            <person name="Buchler N.E."/>
            <person name="Grigoriev I.V."/>
            <person name="Spatafora J.W."/>
            <person name="Stajich J.E."/>
            <person name="James T.Y."/>
        </authorList>
    </citation>
    <scope>NUCLEOTIDE SEQUENCE</scope>
    <source>
        <strain evidence="11">AG</strain>
    </source>
</reference>
<dbReference type="InterPro" id="IPR008271">
    <property type="entry name" value="Ser/Thr_kinase_AS"/>
</dbReference>
<dbReference type="FunFam" id="3.30.200.20:FF:000042">
    <property type="entry name" value="Aurora kinase A"/>
    <property type="match status" value="1"/>
</dbReference>
<reference evidence="11" key="2">
    <citation type="journal article" date="2022" name="Proc. Natl. Acad. Sci. U.S.A.">
        <title>Diploid-dominant life cycles characterize the early evolution of Fungi.</title>
        <authorList>
            <person name="Amses K.R."/>
            <person name="Simmons D.R."/>
            <person name="Longcore J.E."/>
            <person name="Mondo S.J."/>
            <person name="Seto K."/>
            <person name="Jeronimo G.H."/>
            <person name="Bonds A.E."/>
            <person name="Quandt C.A."/>
            <person name="Davis W.J."/>
            <person name="Chang Y."/>
            <person name="Federici B.A."/>
            <person name="Kuo A."/>
            <person name="LaButti K."/>
            <person name="Pangilinan J."/>
            <person name="Andreopoulos W."/>
            <person name="Tritt A."/>
            <person name="Riley R."/>
            <person name="Hundley H."/>
            <person name="Johnson J."/>
            <person name="Lipzen A."/>
            <person name="Barry K."/>
            <person name="Lang B.F."/>
            <person name="Cuomo C.A."/>
            <person name="Buchler N.E."/>
            <person name="Grigoriev I.V."/>
            <person name="Spatafora J.W."/>
            <person name="Stajich J.E."/>
            <person name="James T.Y."/>
        </authorList>
    </citation>
    <scope>NUCLEOTIDE SEQUENCE</scope>
    <source>
        <strain evidence="11">AG</strain>
    </source>
</reference>
<dbReference type="GeneID" id="75911521"/>
<accession>A0AAD5EIU4</accession>
<dbReference type="SMART" id="SM00220">
    <property type="entry name" value="S_TKc"/>
    <property type="match status" value="1"/>
</dbReference>
<dbReference type="Gene3D" id="1.10.510.10">
    <property type="entry name" value="Transferase(Phosphotransferase) domain 1"/>
    <property type="match status" value="1"/>
</dbReference>
<comment type="caution">
    <text evidence="11">The sequence shown here is derived from an EMBL/GenBank/DDBJ whole genome shotgun (WGS) entry which is preliminary data.</text>
</comment>
<evidence type="ECO:0000256" key="6">
    <source>
        <dbReference type="PIRSR" id="PIRSR630616-1"/>
    </source>
</evidence>
<dbReference type="RefSeq" id="XP_051448094.1">
    <property type="nucleotide sequence ID" value="XM_051586173.1"/>
</dbReference>
<keyword evidence="2" id="KW-0808">Transferase</keyword>
<keyword evidence="4" id="KW-0418">Kinase</keyword>
<evidence type="ECO:0000256" key="7">
    <source>
        <dbReference type="PIRSR" id="PIRSR630616-2"/>
    </source>
</evidence>
<dbReference type="EMBL" id="MU620897">
    <property type="protein sequence ID" value="KAI8583090.1"/>
    <property type="molecule type" value="Genomic_DNA"/>
</dbReference>
<dbReference type="PROSITE" id="PS50011">
    <property type="entry name" value="PROTEIN_KINASE_DOM"/>
    <property type="match status" value="1"/>
</dbReference>
<feature type="domain" description="Protein kinase" evidence="10">
    <location>
        <begin position="75"/>
        <end position="363"/>
    </location>
</feature>
<evidence type="ECO:0000256" key="4">
    <source>
        <dbReference type="ARBA" id="ARBA00022777"/>
    </source>
</evidence>
<dbReference type="PANTHER" id="PTHR24350">
    <property type="entry name" value="SERINE/THREONINE-PROTEIN KINASE IAL-RELATED"/>
    <property type="match status" value="1"/>
</dbReference>
<dbReference type="Proteomes" id="UP001206595">
    <property type="component" value="Unassembled WGS sequence"/>
</dbReference>
<evidence type="ECO:0000256" key="3">
    <source>
        <dbReference type="ARBA" id="ARBA00022741"/>
    </source>
</evidence>
<keyword evidence="1" id="KW-0723">Serine/threonine-protein kinase</keyword>
<feature type="region of interest" description="Disordered" evidence="9">
    <location>
        <begin position="394"/>
        <end position="444"/>
    </location>
</feature>
<feature type="active site" description="Proton acceptor" evidence="6">
    <location>
        <position position="198"/>
    </location>
</feature>
<evidence type="ECO:0000313" key="12">
    <source>
        <dbReference type="Proteomes" id="UP001206595"/>
    </source>
</evidence>
<feature type="binding site" evidence="7">
    <location>
        <position position="250"/>
    </location>
    <ligand>
        <name>ATP</name>
        <dbReference type="ChEBI" id="CHEBI:30616"/>
    </ligand>
</feature>
<feature type="compositionally biased region" description="Low complexity" evidence="9">
    <location>
        <begin position="16"/>
        <end position="30"/>
    </location>
</feature>
<sequence length="628" mass="69666">MSVFNHLKNLIRQGKSAVSTPSSESSSDFSNATRSLVGSNPTQKQASRVEAAARMVEEEREAKKRIPTYAGLERYKLLSKMGDGAFSDVYKAVDVNTLQKVAVKVVRKYELSPVQRASIVKEVQIMRNLKHTSIVQLLGFIDTKEHYFLILELCEGGELFHRVVHLTYFSEELSRHCIVQVAKGIHYLHEEKGIVHRDIKPENLLFDKISFRDRTVPLPPPHPDDEDKEDEGEFIEGVGGGGIGKVKIADFGLSKVIWDKQTATPCGTVGYTAPEIVRDERYSKSVDMWALGCVLYTLLCGFPPFYDESIQVLTQKVARGEFEFLSPWWDDISSDAKDLISHLLTVDPEERYTIVQFLDHPWIKNEPVKISRAKDAGKVVSEIQVPTMVEPMAETNTSTTSLGTLKMTPLSPEKLTESGRASPRPSQAVANSSTNIVDQPADTDVRPLVASPTITSMKEVFDVSYAVHRMAEETARRKALAAAHPNGQPAALSAIHAMNNIDEDDDDDTYGLTTDNSDSSQSADSGEESDQPPIAQPARVEMTNNVKLQMDNLRLKNPPTQRLQQSQRERVAANLKGSASPKPVIDRASTKSPSKKKAAPFELKMGNATLLEKRKQRQQMPDIASVKG</sequence>
<evidence type="ECO:0000256" key="9">
    <source>
        <dbReference type="SAM" id="MobiDB-lite"/>
    </source>
</evidence>
<dbReference type="InterPro" id="IPR000719">
    <property type="entry name" value="Prot_kinase_dom"/>
</dbReference>
<gene>
    <name evidence="11" type="ORF">K450DRAFT_224176</name>
</gene>
<evidence type="ECO:0000256" key="5">
    <source>
        <dbReference type="ARBA" id="ARBA00022840"/>
    </source>
</evidence>
<dbReference type="GO" id="GO:0005524">
    <property type="term" value="F:ATP binding"/>
    <property type="evidence" value="ECO:0007669"/>
    <property type="project" value="UniProtKB-KW"/>
</dbReference>